<gene>
    <name evidence="3" type="ORF">QYF61_009260</name>
</gene>
<evidence type="ECO:0000256" key="2">
    <source>
        <dbReference type="SAM" id="MobiDB-lite"/>
    </source>
</evidence>
<accession>A0AAN7SJ58</accession>
<evidence type="ECO:0000313" key="4">
    <source>
        <dbReference type="Proteomes" id="UP001333110"/>
    </source>
</evidence>
<comment type="caution">
    <text evidence="3">The sequence shown here is derived from an EMBL/GenBank/DDBJ whole genome shotgun (WGS) entry which is preliminary data.</text>
</comment>
<keyword evidence="4" id="KW-1185">Reference proteome</keyword>
<sequence length="251" mass="28637">MDTGKFSSYGRTRLFEGLPKGAGPRGMAAEGGRQIVDTPGKPSAYGDKTSKLEELCTGLAERLTQVEEEIKAVPGKVTQTELQEEEEYKKLEKKITELEARNKELLSKAMGMHKDSENMNDPSRLSAVLQRYEMLRLQDWEKLRSSAASYWTYKTGSNIIKKLFDACEKDIQERIAKISEILGIPTLNDTATNSKQDPPVKAVWNLQESLLEYIEHVDKKDWEHWREPAFLWPIMKCGEQVIVKGVVWDEK</sequence>
<dbReference type="AlphaFoldDB" id="A0AAN7SJ58"/>
<proteinExistence type="predicted"/>
<name>A0AAN7SJ58_MYCAM</name>
<feature type="region of interest" description="Disordered" evidence="2">
    <location>
        <begin position="1"/>
        <end position="48"/>
    </location>
</feature>
<protein>
    <submittedName>
        <fullName evidence="3">Uncharacterized protein</fullName>
    </submittedName>
</protein>
<feature type="compositionally biased region" description="Polar residues" evidence="2">
    <location>
        <begin position="1"/>
        <end position="10"/>
    </location>
</feature>
<evidence type="ECO:0000256" key="1">
    <source>
        <dbReference type="SAM" id="Coils"/>
    </source>
</evidence>
<reference evidence="3 4" key="1">
    <citation type="journal article" date="2023" name="J. Hered.">
        <title>Chromosome-level genome of the wood stork (Mycteria americana) provides insight into avian chromosome evolution.</title>
        <authorList>
            <person name="Flamio R. Jr."/>
            <person name="Ramstad K.M."/>
        </authorList>
    </citation>
    <scope>NUCLEOTIDE SEQUENCE [LARGE SCALE GENOMIC DNA]</scope>
    <source>
        <strain evidence="3">JAX WOST 10</strain>
    </source>
</reference>
<organism evidence="3 4">
    <name type="scientific">Mycteria americana</name>
    <name type="common">Wood stork</name>
    <dbReference type="NCBI Taxonomy" id="33587"/>
    <lineage>
        <taxon>Eukaryota</taxon>
        <taxon>Metazoa</taxon>
        <taxon>Chordata</taxon>
        <taxon>Craniata</taxon>
        <taxon>Vertebrata</taxon>
        <taxon>Euteleostomi</taxon>
        <taxon>Archelosauria</taxon>
        <taxon>Archosauria</taxon>
        <taxon>Dinosauria</taxon>
        <taxon>Saurischia</taxon>
        <taxon>Theropoda</taxon>
        <taxon>Coelurosauria</taxon>
        <taxon>Aves</taxon>
        <taxon>Neognathae</taxon>
        <taxon>Neoaves</taxon>
        <taxon>Aequornithes</taxon>
        <taxon>Ciconiiformes</taxon>
        <taxon>Ciconiidae</taxon>
        <taxon>Mycteria</taxon>
    </lineage>
</organism>
<dbReference type="Proteomes" id="UP001333110">
    <property type="component" value="Unassembled WGS sequence"/>
</dbReference>
<keyword evidence="1" id="KW-0175">Coiled coil</keyword>
<feature type="coiled-coil region" evidence="1">
    <location>
        <begin position="81"/>
        <end position="108"/>
    </location>
</feature>
<dbReference type="EMBL" id="JAUNZN010000001">
    <property type="protein sequence ID" value="KAK4830193.1"/>
    <property type="molecule type" value="Genomic_DNA"/>
</dbReference>
<evidence type="ECO:0000313" key="3">
    <source>
        <dbReference type="EMBL" id="KAK4830193.1"/>
    </source>
</evidence>